<evidence type="ECO:0000313" key="5">
    <source>
        <dbReference type="EMBL" id="KAI1896647.1"/>
    </source>
</evidence>
<evidence type="ECO:0000256" key="1">
    <source>
        <dbReference type="ARBA" id="ARBA00022574"/>
    </source>
</evidence>
<dbReference type="Proteomes" id="UP000829720">
    <property type="component" value="Unassembled WGS sequence"/>
</dbReference>
<name>A0A8T3DMS4_9TELE</name>
<keyword evidence="1 3" id="KW-0853">WD repeat</keyword>
<dbReference type="AlphaFoldDB" id="A0A8T3DMS4"/>
<feature type="region of interest" description="Disordered" evidence="4">
    <location>
        <begin position="265"/>
        <end position="293"/>
    </location>
</feature>
<dbReference type="PROSITE" id="PS00678">
    <property type="entry name" value="WD_REPEATS_1"/>
    <property type="match status" value="1"/>
</dbReference>
<dbReference type="PROSITE" id="PS50082">
    <property type="entry name" value="WD_REPEATS_2"/>
    <property type="match status" value="3"/>
</dbReference>
<dbReference type="SMART" id="SM00320">
    <property type="entry name" value="WD40"/>
    <property type="match status" value="6"/>
</dbReference>
<proteinExistence type="predicted"/>
<dbReference type="PANTHER" id="PTHR44324:SF3">
    <property type="entry name" value="WD REPEAT-CONTAINING PROTEIN 49-LIKE"/>
    <property type="match status" value="1"/>
</dbReference>
<dbReference type="InterPro" id="IPR051242">
    <property type="entry name" value="WD-EF-hand_domain"/>
</dbReference>
<organism evidence="5 6">
    <name type="scientific">Albula goreensis</name>
    <dbReference type="NCBI Taxonomy" id="1534307"/>
    <lineage>
        <taxon>Eukaryota</taxon>
        <taxon>Metazoa</taxon>
        <taxon>Chordata</taxon>
        <taxon>Craniata</taxon>
        <taxon>Vertebrata</taxon>
        <taxon>Euteleostomi</taxon>
        <taxon>Actinopterygii</taxon>
        <taxon>Neopterygii</taxon>
        <taxon>Teleostei</taxon>
        <taxon>Albuliformes</taxon>
        <taxon>Albulidae</taxon>
        <taxon>Albula</taxon>
    </lineage>
</organism>
<evidence type="ECO:0000256" key="3">
    <source>
        <dbReference type="PROSITE-ProRule" id="PRU00221"/>
    </source>
</evidence>
<feature type="repeat" description="WD" evidence="3">
    <location>
        <begin position="123"/>
        <end position="157"/>
    </location>
</feature>
<protein>
    <submittedName>
        <fullName evidence="5">Uncharacterized protein</fullName>
    </submittedName>
</protein>
<comment type="caution">
    <text evidence="5">The sequence shown here is derived from an EMBL/GenBank/DDBJ whole genome shotgun (WGS) entry which is preliminary data.</text>
</comment>
<sequence length="604" mass="66730">MDAVLKIWDITSQHCLRTLLLKFPCVQAGHPLEHSNFPLLLVPATPHVLLVSCRDYLGLLCLQRRDPKGGQSLTHSTPLSGAIYNPFFRQVVTGCDGSSVAVWDVETGTKCLHVSNAHGREEITCMTFDTTQHQLITGARNGTIKVWNLQNGHNLHKLEAAAVAEVTGVISLPNNKLLAVGWSQQIAQYSITDPNNIYVQADMSWKSGQLHKDDILAVDYCPALGLLASASFDGEMIIWTLDTQRPLLYLRRALCTSHRIPPEVVNDTLGKTDQDRPNSRHPSKPVPEEGTQPPVSRLLFLQQRAQGCQWRSRPLLVSSEAGHLCWWSVAGPRHRHEHFYAPQKANESVLGLSSDKENRLLVSGDSAGSVQVWDISQFALGNGDNLGPDRPPLLHSWGAHDSMLVSVELLVFSEELFLVSASADRTARLWTCDGRYVGWFGQEQKWNLSDPVTYQHPRDPWGQQNEATEDKEEERAEQEWGPGKKSQSKAATSDHSSAGAAQPSPAPPVPSETQTAVLSPTCSPSHTEHSKIALGIQVEKELQRKLAARQECRKAFGGIDASRFSRVGNICTPFQALSMMDCQEVQLPSDFPLAPWMMGQPPSM</sequence>
<dbReference type="Gene3D" id="2.130.10.10">
    <property type="entry name" value="YVTN repeat-like/Quinoprotein amine dehydrogenase"/>
    <property type="match status" value="2"/>
</dbReference>
<evidence type="ECO:0000256" key="4">
    <source>
        <dbReference type="SAM" id="MobiDB-lite"/>
    </source>
</evidence>
<dbReference type="InterPro" id="IPR019775">
    <property type="entry name" value="WD40_repeat_CS"/>
</dbReference>
<evidence type="ECO:0000256" key="2">
    <source>
        <dbReference type="ARBA" id="ARBA00022737"/>
    </source>
</evidence>
<keyword evidence="6" id="KW-1185">Reference proteome</keyword>
<feature type="compositionally biased region" description="Polar residues" evidence="4">
    <location>
        <begin position="512"/>
        <end position="525"/>
    </location>
</feature>
<feature type="repeat" description="WD" evidence="3">
    <location>
        <begin position="208"/>
        <end position="249"/>
    </location>
</feature>
<dbReference type="Pfam" id="PF00400">
    <property type="entry name" value="WD40"/>
    <property type="match status" value="3"/>
</dbReference>
<dbReference type="SUPFAM" id="SSF50978">
    <property type="entry name" value="WD40 repeat-like"/>
    <property type="match status" value="1"/>
</dbReference>
<evidence type="ECO:0000313" key="6">
    <source>
        <dbReference type="Proteomes" id="UP000829720"/>
    </source>
</evidence>
<keyword evidence="2" id="KW-0677">Repeat</keyword>
<dbReference type="InterPro" id="IPR001680">
    <property type="entry name" value="WD40_rpt"/>
</dbReference>
<dbReference type="OrthoDB" id="10251381at2759"/>
<reference evidence="5" key="1">
    <citation type="submission" date="2021-01" db="EMBL/GenBank/DDBJ databases">
        <authorList>
            <person name="Zahm M."/>
            <person name="Roques C."/>
            <person name="Cabau C."/>
            <person name="Klopp C."/>
            <person name="Donnadieu C."/>
            <person name="Jouanno E."/>
            <person name="Lampietro C."/>
            <person name="Louis A."/>
            <person name="Herpin A."/>
            <person name="Echchiki A."/>
            <person name="Berthelot C."/>
            <person name="Parey E."/>
            <person name="Roest-Crollius H."/>
            <person name="Braasch I."/>
            <person name="Postlethwait J."/>
            <person name="Bobe J."/>
            <person name="Montfort J."/>
            <person name="Bouchez O."/>
            <person name="Begum T."/>
            <person name="Mejri S."/>
            <person name="Adams A."/>
            <person name="Chen W.-J."/>
            <person name="Guiguen Y."/>
        </authorList>
    </citation>
    <scope>NUCLEOTIDE SEQUENCE</scope>
    <source>
        <tissue evidence="5">Blood</tissue>
    </source>
</reference>
<feature type="repeat" description="WD" evidence="3">
    <location>
        <begin position="1"/>
        <end position="18"/>
    </location>
</feature>
<dbReference type="EMBL" id="JAERUA010000008">
    <property type="protein sequence ID" value="KAI1896647.1"/>
    <property type="molecule type" value="Genomic_DNA"/>
</dbReference>
<dbReference type="PANTHER" id="PTHR44324">
    <property type="entry name" value="WD40 REPEAT DOMAIN 95"/>
    <property type="match status" value="1"/>
</dbReference>
<dbReference type="InterPro" id="IPR036322">
    <property type="entry name" value="WD40_repeat_dom_sf"/>
</dbReference>
<dbReference type="InterPro" id="IPR015943">
    <property type="entry name" value="WD40/YVTN_repeat-like_dom_sf"/>
</dbReference>
<gene>
    <name evidence="5" type="ORF">AGOR_G00096920</name>
</gene>
<feature type="region of interest" description="Disordered" evidence="4">
    <location>
        <begin position="451"/>
        <end position="529"/>
    </location>
</feature>
<accession>A0A8T3DMS4</accession>